<dbReference type="Pfam" id="PF07729">
    <property type="entry name" value="FCD"/>
    <property type="match status" value="1"/>
</dbReference>
<dbReference type="CDD" id="cd07377">
    <property type="entry name" value="WHTH_GntR"/>
    <property type="match status" value="1"/>
</dbReference>
<dbReference type="AlphaFoldDB" id="A0A644TVB8"/>
<proteinExistence type="predicted"/>
<comment type="caution">
    <text evidence="5">The sequence shown here is derived from an EMBL/GenBank/DDBJ whole genome shotgun (WGS) entry which is preliminary data.</text>
</comment>
<keyword evidence="1" id="KW-0805">Transcription regulation</keyword>
<dbReference type="PANTHER" id="PTHR43537">
    <property type="entry name" value="TRANSCRIPTIONAL REGULATOR, GNTR FAMILY"/>
    <property type="match status" value="1"/>
</dbReference>
<evidence type="ECO:0000256" key="3">
    <source>
        <dbReference type="ARBA" id="ARBA00023163"/>
    </source>
</evidence>
<evidence type="ECO:0000256" key="2">
    <source>
        <dbReference type="ARBA" id="ARBA00023125"/>
    </source>
</evidence>
<evidence type="ECO:0000313" key="5">
    <source>
        <dbReference type="EMBL" id="MPL70599.1"/>
    </source>
</evidence>
<feature type="domain" description="HTH gntR-type" evidence="4">
    <location>
        <begin position="8"/>
        <end position="76"/>
    </location>
</feature>
<dbReference type="InterPro" id="IPR036388">
    <property type="entry name" value="WH-like_DNA-bd_sf"/>
</dbReference>
<dbReference type="PANTHER" id="PTHR43537:SF5">
    <property type="entry name" value="UXU OPERON TRANSCRIPTIONAL REGULATOR"/>
    <property type="match status" value="1"/>
</dbReference>
<dbReference type="Gene3D" id="1.20.120.530">
    <property type="entry name" value="GntR ligand-binding domain-like"/>
    <property type="match status" value="1"/>
</dbReference>
<dbReference type="InterPro" id="IPR011711">
    <property type="entry name" value="GntR_C"/>
</dbReference>
<evidence type="ECO:0000256" key="1">
    <source>
        <dbReference type="ARBA" id="ARBA00023015"/>
    </source>
</evidence>
<dbReference type="InterPro" id="IPR000524">
    <property type="entry name" value="Tscrpt_reg_HTH_GntR"/>
</dbReference>
<dbReference type="PRINTS" id="PR00035">
    <property type="entry name" value="HTHGNTR"/>
</dbReference>
<organism evidence="5">
    <name type="scientific">bioreactor metagenome</name>
    <dbReference type="NCBI Taxonomy" id="1076179"/>
    <lineage>
        <taxon>unclassified sequences</taxon>
        <taxon>metagenomes</taxon>
        <taxon>ecological metagenomes</taxon>
    </lineage>
</organism>
<keyword evidence="2" id="KW-0238">DNA-binding</keyword>
<dbReference type="SMART" id="SM00895">
    <property type="entry name" value="FCD"/>
    <property type="match status" value="1"/>
</dbReference>
<protein>
    <submittedName>
        <fullName evidence="5">HTH-type transcriptional regulator LutR</fullName>
    </submittedName>
</protein>
<dbReference type="GO" id="GO:0003700">
    <property type="term" value="F:DNA-binding transcription factor activity"/>
    <property type="evidence" value="ECO:0007669"/>
    <property type="project" value="InterPro"/>
</dbReference>
<gene>
    <name evidence="5" type="primary">lutR_9</name>
    <name evidence="5" type="ORF">SDC9_16357</name>
</gene>
<keyword evidence="3" id="KW-0804">Transcription</keyword>
<dbReference type="SUPFAM" id="SSF48008">
    <property type="entry name" value="GntR ligand-binding domain-like"/>
    <property type="match status" value="1"/>
</dbReference>
<dbReference type="EMBL" id="VSSQ01000054">
    <property type="protein sequence ID" value="MPL70599.1"/>
    <property type="molecule type" value="Genomic_DNA"/>
</dbReference>
<dbReference type="Pfam" id="PF00392">
    <property type="entry name" value="GntR"/>
    <property type="match status" value="1"/>
</dbReference>
<name>A0A644TVB8_9ZZZZ</name>
<dbReference type="Gene3D" id="1.10.10.10">
    <property type="entry name" value="Winged helix-like DNA-binding domain superfamily/Winged helix DNA-binding domain"/>
    <property type="match status" value="1"/>
</dbReference>
<evidence type="ECO:0000259" key="4">
    <source>
        <dbReference type="PROSITE" id="PS50949"/>
    </source>
</evidence>
<dbReference type="SMART" id="SM00345">
    <property type="entry name" value="HTH_GNTR"/>
    <property type="match status" value="1"/>
</dbReference>
<dbReference type="GO" id="GO:0003677">
    <property type="term" value="F:DNA binding"/>
    <property type="evidence" value="ECO:0007669"/>
    <property type="project" value="UniProtKB-KW"/>
</dbReference>
<reference evidence="5" key="1">
    <citation type="submission" date="2019-08" db="EMBL/GenBank/DDBJ databases">
        <authorList>
            <person name="Kucharzyk K."/>
            <person name="Murdoch R.W."/>
            <person name="Higgins S."/>
            <person name="Loffler F."/>
        </authorList>
    </citation>
    <scope>NUCLEOTIDE SEQUENCE</scope>
</reference>
<dbReference type="InterPro" id="IPR036390">
    <property type="entry name" value="WH_DNA-bd_sf"/>
</dbReference>
<dbReference type="SUPFAM" id="SSF46785">
    <property type="entry name" value="Winged helix' DNA-binding domain"/>
    <property type="match status" value="1"/>
</dbReference>
<sequence length="241" mass="27733">MVVKIRQNTIVEQVLGNVKELIANGTFKVGDKIPTEVELTQMFGVGRSSVREALKILQYLGIIQMHPSKGTFVCDCSNLSREVVSWAILLGKRDFFELMGVRGAIESSSLRILFSRKDISDNEWENLVNSLKKSWEKMVGTDSIDVFIAEDYGFHETIIKYSNNSVFIDVYHTLRSFMHEEIKRSFTSAAGNHLDKVHNEHASILRFIEEKKPEKAYEWLSTHLENIDERVRHSFSGYKKQ</sequence>
<dbReference type="InterPro" id="IPR008920">
    <property type="entry name" value="TF_FadR/GntR_C"/>
</dbReference>
<accession>A0A644TVB8</accession>
<dbReference type="PROSITE" id="PS50949">
    <property type="entry name" value="HTH_GNTR"/>
    <property type="match status" value="1"/>
</dbReference>